<evidence type="ECO:0000313" key="1">
    <source>
        <dbReference type="EMBL" id="CAE0380253.1"/>
    </source>
</evidence>
<dbReference type="EMBL" id="HBIK01011202">
    <property type="protein sequence ID" value="CAE0380253.1"/>
    <property type="molecule type" value="Transcribed_RNA"/>
</dbReference>
<gene>
    <name evidence="1" type="ORF">ECRA1380_LOCUS5214</name>
</gene>
<sequence length="166" mass="19944">MEKSGLYSRQGILSRKTTKTVDKNHTFQDLQEKKAVVKDQVKKQKIGAYNNYMRVNHFNTREEKKEQQIRLKAEADLQMQVKQQIRAEEKRKAQAEDRKMLSHLRMMQERDAHSHMERRARMMKVSQENKKAAIFKENITKHAKEEDNALARREEANHEHNFIHRY</sequence>
<organism evidence="1">
    <name type="scientific">Euplotes crassus</name>
    <dbReference type="NCBI Taxonomy" id="5936"/>
    <lineage>
        <taxon>Eukaryota</taxon>
        <taxon>Sar</taxon>
        <taxon>Alveolata</taxon>
        <taxon>Ciliophora</taxon>
        <taxon>Intramacronucleata</taxon>
        <taxon>Spirotrichea</taxon>
        <taxon>Hypotrichia</taxon>
        <taxon>Euplotida</taxon>
        <taxon>Euplotidae</taxon>
        <taxon>Moneuplotes</taxon>
    </lineage>
</organism>
<dbReference type="AlphaFoldDB" id="A0A7S3KBV9"/>
<accession>A0A7S3KBV9</accession>
<name>A0A7S3KBV9_EUPCR</name>
<protein>
    <submittedName>
        <fullName evidence="1">Uncharacterized protein</fullName>
    </submittedName>
</protein>
<reference evidence="1" key="1">
    <citation type="submission" date="2021-01" db="EMBL/GenBank/DDBJ databases">
        <authorList>
            <person name="Corre E."/>
            <person name="Pelletier E."/>
            <person name="Niang G."/>
            <person name="Scheremetjew M."/>
            <person name="Finn R."/>
            <person name="Kale V."/>
            <person name="Holt S."/>
            <person name="Cochrane G."/>
            <person name="Meng A."/>
            <person name="Brown T."/>
            <person name="Cohen L."/>
        </authorList>
    </citation>
    <scope>NUCLEOTIDE SEQUENCE</scope>
    <source>
        <strain evidence="1">CT5</strain>
    </source>
</reference>
<proteinExistence type="predicted"/>